<comment type="caution">
    <text evidence="7">The sequence shown here is derived from an EMBL/GenBank/DDBJ whole genome shotgun (WGS) entry which is preliminary data.</text>
</comment>
<comment type="subcellular location">
    <subcellularLocation>
        <location evidence="1">Membrane</location>
        <topology evidence="1">Multi-pass membrane protein</topology>
    </subcellularLocation>
</comment>
<dbReference type="Proteomes" id="UP000649617">
    <property type="component" value="Unassembled WGS sequence"/>
</dbReference>
<feature type="transmembrane region" description="Helical" evidence="5">
    <location>
        <begin position="12"/>
        <end position="35"/>
    </location>
</feature>
<feature type="transmembrane region" description="Helical" evidence="5">
    <location>
        <begin position="206"/>
        <end position="231"/>
    </location>
</feature>
<keyword evidence="8" id="KW-1185">Reference proteome</keyword>
<name>A0A812Y4E7_SYMPI</name>
<evidence type="ECO:0000256" key="5">
    <source>
        <dbReference type="SAM" id="Phobius"/>
    </source>
</evidence>
<keyword evidence="2 5" id="KW-0812">Transmembrane</keyword>
<proteinExistence type="predicted"/>
<accession>A0A812Y4E7</accession>
<keyword evidence="3 5" id="KW-1133">Transmembrane helix</keyword>
<dbReference type="GO" id="GO:0015179">
    <property type="term" value="F:L-amino acid transmembrane transporter activity"/>
    <property type="evidence" value="ECO:0007669"/>
    <property type="project" value="TreeGrafter"/>
</dbReference>
<feature type="transmembrane region" description="Helical" evidence="5">
    <location>
        <begin position="71"/>
        <end position="92"/>
    </location>
</feature>
<feature type="transmembrane region" description="Helical" evidence="5">
    <location>
        <begin position="303"/>
        <end position="324"/>
    </location>
</feature>
<sequence>MAVCVDCAIVLYNIGVLVSYVMILGDILPAFMHFIGAPAALQQRTILLVASAVFVLWPLSSMPSMGALRHASLVCLLMIALLTVSLVGLGLRTHEELEPEPLQYGCEGTMGLLTQLPVLIFAYTCNMNVPIFYSELRAQKHENIDSKFTTKRHKMMWATYWSFGTCFLAYFFVAVYGYGAYRSQTQPDILSNLQSGNYPAAPYVKVAYSLVMFTSYPVMAFSCVASVYRLFWEFWSCFQSEDAAYARFEACSPSSGLSQEEAAALSPKVFSTPYRWPEEENLREAPDFQPASQLRSPPPEPSYAVRQLLVVIIVASTVTVGIILPDLSVVFGLTGGFCGGLVSYCFPGAFYVRVARKKSERLPCGPWLGHLLVMFGLLAGVFASGVVAWQASAQ</sequence>
<feature type="transmembrane region" description="Helical" evidence="5">
    <location>
        <begin position="367"/>
        <end position="389"/>
    </location>
</feature>
<dbReference type="Pfam" id="PF01490">
    <property type="entry name" value="Aa_trans"/>
    <property type="match status" value="1"/>
</dbReference>
<evidence type="ECO:0000313" key="7">
    <source>
        <dbReference type="EMBL" id="CAE7766670.1"/>
    </source>
</evidence>
<feature type="domain" description="Amino acid transporter transmembrane" evidence="6">
    <location>
        <begin position="2"/>
        <end position="384"/>
    </location>
</feature>
<organism evidence="7 8">
    <name type="scientific">Symbiodinium pilosum</name>
    <name type="common">Dinoflagellate</name>
    <dbReference type="NCBI Taxonomy" id="2952"/>
    <lineage>
        <taxon>Eukaryota</taxon>
        <taxon>Sar</taxon>
        <taxon>Alveolata</taxon>
        <taxon>Dinophyceae</taxon>
        <taxon>Suessiales</taxon>
        <taxon>Symbiodiniaceae</taxon>
        <taxon>Symbiodinium</taxon>
    </lineage>
</organism>
<feature type="transmembrane region" description="Helical" evidence="5">
    <location>
        <begin position="112"/>
        <end position="136"/>
    </location>
</feature>
<dbReference type="EMBL" id="CAJNIZ010047355">
    <property type="protein sequence ID" value="CAE7766670.1"/>
    <property type="molecule type" value="Genomic_DNA"/>
</dbReference>
<evidence type="ECO:0000256" key="2">
    <source>
        <dbReference type="ARBA" id="ARBA00022692"/>
    </source>
</evidence>
<protein>
    <submittedName>
        <fullName evidence="7">Avt5 protein</fullName>
    </submittedName>
</protein>
<evidence type="ECO:0000256" key="1">
    <source>
        <dbReference type="ARBA" id="ARBA00004141"/>
    </source>
</evidence>
<dbReference type="OrthoDB" id="438545at2759"/>
<evidence type="ECO:0000256" key="3">
    <source>
        <dbReference type="ARBA" id="ARBA00022989"/>
    </source>
</evidence>
<dbReference type="AlphaFoldDB" id="A0A812Y4E7"/>
<evidence type="ECO:0000313" key="8">
    <source>
        <dbReference type="Proteomes" id="UP000649617"/>
    </source>
</evidence>
<evidence type="ECO:0000256" key="4">
    <source>
        <dbReference type="ARBA" id="ARBA00023136"/>
    </source>
</evidence>
<feature type="transmembrane region" description="Helical" evidence="5">
    <location>
        <begin position="330"/>
        <end position="355"/>
    </location>
</feature>
<dbReference type="InterPro" id="IPR013057">
    <property type="entry name" value="AA_transpt_TM"/>
</dbReference>
<dbReference type="GO" id="GO:0016020">
    <property type="term" value="C:membrane"/>
    <property type="evidence" value="ECO:0007669"/>
    <property type="project" value="UniProtKB-SubCell"/>
</dbReference>
<gene>
    <name evidence="7" type="primary">avt5</name>
    <name evidence="7" type="ORF">SPIL2461_LOCUS22497</name>
</gene>
<evidence type="ECO:0000259" key="6">
    <source>
        <dbReference type="Pfam" id="PF01490"/>
    </source>
</evidence>
<keyword evidence="4 5" id="KW-0472">Membrane</keyword>
<reference evidence="7" key="1">
    <citation type="submission" date="2021-02" db="EMBL/GenBank/DDBJ databases">
        <authorList>
            <person name="Dougan E. K."/>
            <person name="Rhodes N."/>
            <person name="Thang M."/>
            <person name="Chan C."/>
        </authorList>
    </citation>
    <scope>NUCLEOTIDE SEQUENCE</scope>
</reference>
<feature type="transmembrane region" description="Helical" evidence="5">
    <location>
        <begin position="157"/>
        <end position="178"/>
    </location>
</feature>
<feature type="transmembrane region" description="Helical" evidence="5">
    <location>
        <begin position="41"/>
        <end position="59"/>
    </location>
</feature>
<dbReference type="PANTHER" id="PTHR22950">
    <property type="entry name" value="AMINO ACID TRANSPORTER"/>
    <property type="match status" value="1"/>
</dbReference>